<dbReference type="STRING" id="1791.GCA_001049355_01560"/>
<organism evidence="3 4">
    <name type="scientific">Mycolicibacterium aurum</name>
    <name type="common">Mycobacterium aurum</name>
    <dbReference type="NCBI Taxonomy" id="1791"/>
    <lineage>
        <taxon>Bacteria</taxon>
        <taxon>Bacillati</taxon>
        <taxon>Actinomycetota</taxon>
        <taxon>Actinomycetes</taxon>
        <taxon>Mycobacteriales</taxon>
        <taxon>Mycobacteriaceae</taxon>
        <taxon>Mycolicibacterium</taxon>
    </lineage>
</organism>
<dbReference type="Pfam" id="PF13556">
    <property type="entry name" value="HTH_30"/>
    <property type="match status" value="1"/>
</dbReference>
<dbReference type="RefSeq" id="WP_048631467.1">
    <property type="nucleotide sequence ID" value="NZ_CVQQ01000003.1"/>
</dbReference>
<dbReference type="InterPro" id="IPR051448">
    <property type="entry name" value="CdaR-like_regulators"/>
</dbReference>
<evidence type="ECO:0000313" key="4">
    <source>
        <dbReference type="Proteomes" id="UP000279306"/>
    </source>
</evidence>
<reference evidence="3 4" key="1">
    <citation type="submission" date="2018-12" db="EMBL/GenBank/DDBJ databases">
        <authorList>
            <consortium name="Pathogen Informatics"/>
        </authorList>
    </citation>
    <scope>NUCLEOTIDE SEQUENCE [LARGE SCALE GENOMIC DNA]</scope>
    <source>
        <strain evidence="3 4">NCTC10437</strain>
    </source>
</reference>
<dbReference type="AlphaFoldDB" id="A0A448J1I2"/>
<evidence type="ECO:0000313" key="3">
    <source>
        <dbReference type="EMBL" id="VEG58656.1"/>
    </source>
</evidence>
<dbReference type="InterPro" id="IPR042070">
    <property type="entry name" value="PucR_C-HTH_sf"/>
</dbReference>
<feature type="domain" description="PucR C-terminal helix-turn-helix" evidence="1">
    <location>
        <begin position="338"/>
        <end position="395"/>
    </location>
</feature>
<evidence type="ECO:0000259" key="1">
    <source>
        <dbReference type="Pfam" id="PF13556"/>
    </source>
</evidence>
<dbReference type="InterPro" id="IPR058663">
    <property type="entry name" value="PucR-like_N"/>
</dbReference>
<proteinExistence type="predicted"/>
<dbReference type="EMBL" id="LR134356">
    <property type="protein sequence ID" value="VEG58656.1"/>
    <property type="molecule type" value="Genomic_DNA"/>
</dbReference>
<dbReference type="KEGG" id="mauu:NCTC10437_05688"/>
<dbReference type="Proteomes" id="UP000279306">
    <property type="component" value="Chromosome"/>
</dbReference>
<protein>
    <submittedName>
        <fullName evidence="3">Sugar diacid utilization regulator</fullName>
    </submittedName>
</protein>
<accession>A0A448J1I2</accession>
<dbReference type="PANTHER" id="PTHR33744:SF1">
    <property type="entry name" value="DNA-BINDING TRANSCRIPTIONAL ACTIVATOR ADER"/>
    <property type="match status" value="1"/>
</dbReference>
<sequence>MSVTPDEGPRSLELPPHTLEAMRAGLPALIDKMVKAVIAEVPALAQAAQESWRPVIDASADQLLGALLDQLDVTIDPYTPLPMQDVLDTARRFGRREARNGRPTEVQLAAYRVGARELWREWSALAARDGADRDDISTFAEMFFAYLDRISAAGVAGHAEEQARSGLDRERRRERLVRMLLRRASSEELDVAAEHASWTAPRTLTAVALPGRQQRGAGAITSDPRTLHVPEDAVTVPSGVRVVLVCDVGGGARAPFLASVAATGAVVGPAREWKQAQSSVRRVVRAVEMRRPEATDVLDTDQFLLELVLDADAEAHADLRARALAPLAALPEAARARLVETLRSWLLHHGRRDDVAADLVVSPSTIRYRLRQLRDAYGDGLRDPRVIAELTAALAVAPSPS</sequence>
<dbReference type="PANTHER" id="PTHR33744">
    <property type="entry name" value="CARBOHYDRATE DIACID REGULATOR"/>
    <property type="match status" value="1"/>
</dbReference>
<dbReference type="Gene3D" id="1.10.10.2840">
    <property type="entry name" value="PucR C-terminal helix-turn-helix domain"/>
    <property type="match status" value="1"/>
</dbReference>
<dbReference type="Pfam" id="PF25906">
    <property type="entry name" value="PucR-like_N"/>
    <property type="match status" value="1"/>
</dbReference>
<feature type="domain" description="PucR-like N-terminal" evidence="2">
    <location>
        <begin position="13"/>
        <end position="181"/>
    </location>
</feature>
<name>A0A448J1I2_MYCAU</name>
<keyword evidence="4" id="KW-1185">Reference proteome</keyword>
<evidence type="ECO:0000259" key="2">
    <source>
        <dbReference type="Pfam" id="PF25906"/>
    </source>
</evidence>
<dbReference type="InterPro" id="IPR025736">
    <property type="entry name" value="PucR_C-HTH_dom"/>
</dbReference>
<gene>
    <name evidence="3" type="ORF">NCTC10437_05688</name>
</gene>